<organism evidence="1">
    <name type="scientific">marine sediment metagenome</name>
    <dbReference type="NCBI Taxonomy" id="412755"/>
    <lineage>
        <taxon>unclassified sequences</taxon>
        <taxon>metagenomes</taxon>
        <taxon>ecological metagenomes</taxon>
    </lineage>
</organism>
<proteinExistence type="predicted"/>
<dbReference type="AlphaFoldDB" id="X0WYI5"/>
<feature type="non-terminal residue" evidence="1">
    <location>
        <position position="168"/>
    </location>
</feature>
<accession>X0WYI5</accession>
<gene>
    <name evidence="1" type="ORF">S01H1_73056</name>
</gene>
<comment type="caution">
    <text evidence="1">The sequence shown here is derived from an EMBL/GenBank/DDBJ whole genome shotgun (WGS) entry which is preliminary data.</text>
</comment>
<name>X0WYI5_9ZZZZ</name>
<dbReference type="EMBL" id="BARS01048789">
    <property type="protein sequence ID" value="GAG28282.1"/>
    <property type="molecule type" value="Genomic_DNA"/>
</dbReference>
<reference evidence="1" key="1">
    <citation type="journal article" date="2014" name="Front. Microbiol.">
        <title>High frequency of phylogenetically diverse reductive dehalogenase-homologous genes in deep subseafloor sedimentary metagenomes.</title>
        <authorList>
            <person name="Kawai M."/>
            <person name="Futagami T."/>
            <person name="Toyoda A."/>
            <person name="Takaki Y."/>
            <person name="Nishi S."/>
            <person name="Hori S."/>
            <person name="Arai W."/>
            <person name="Tsubouchi T."/>
            <person name="Morono Y."/>
            <person name="Uchiyama I."/>
            <person name="Ito T."/>
            <person name="Fujiyama A."/>
            <person name="Inagaki F."/>
            <person name="Takami H."/>
        </authorList>
    </citation>
    <scope>NUCLEOTIDE SEQUENCE</scope>
    <source>
        <strain evidence="1">Expedition CK06-06</strain>
    </source>
</reference>
<evidence type="ECO:0000313" key="1">
    <source>
        <dbReference type="EMBL" id="GAG28282.1"/>
    </source>
</evidence>
<protein>
    <submittedName>
        <fullName evidence="1">Uncharacterized protein</fullName>
    </submittedName>
</protein>
<sequence length="168" mass="18924">MGEGYLDSYNIVISPTSVIPPPPSDWPVVKQAQVFHNVRLSPGVLKEASKSKQKDVDTAVVLGARIDYTVTLEASVLTGCKAWFLWNNEIVGQKEFWVWEPHGTVKSGSVLIPKNRILPTNNLTIILSHVPATFNSCLFNVHVMFGYSQEPSFDPPWREEQPDWVKYL</sequence>